<dbReference type="GO" id="GO:0005524">
    <property type="term" value="F:ATP binding"/>
    <property type="evidence" value="ECO:0007669"/>
    <property type="project" value="UniProtKB-UniRule"/>
</dbReference>
<keyword evidence="4 12" id="KW-0493">Microtubule</keyword>
<evidence type="ECO:0000256" key="4">
    <source>
        <dbReference type="ARBA" id="ARBA00022701"/>
    </source>
</evidence>
<keyword evidence="9" id="KW-0206">Cytoskeleton</keyword>
<comment type="subcellular location">
    <subcellularLocation>
        <location evidence="2">Cytoplasm</location>
        <location evidence="2">Cytoskeleton</location>
    </subcellularLocation>
    <subcellularLocation>
        <location evidence="1">Nucleus</location>
    </subcellularLocation>
</comment>
<keyword evidence="10" id="KW-0539">Nucleus</keyword>
<keyword evidence="7" id="KW-0175">Coiled coil</keyword>
<keyword evidence="8 11" id="KW-0505">Motor protein</keyword>
<evidence type="ECO:0000256" key="5">
    <source>
        <dbReference type="ARBA" id="ARBA00022741"/>
    </source>
</evidence>
<sequence length="911" mass="102639">MTDNVCSHVKVVVRVRPANETERHENCRNVVQVVDNHMLIFDPKEEDLSCFGSQKLRNRNINKKANKDLKFVFDHIFDENSTQVDVFENTTKGVLDGVMNGFNCTVFAYGATGAGKTHTMLGSQNDPGVMYRTMKDLFKRMDDAKEEKEFAVAFSYLEVYNEQIRDLLANVGPLAVREDSTKGVVVQGLTLHTPKSADHILEALDSGNRNRTQHPTDMNATSSRSHAVFQIYLRQQDKTASLNPNVRIAKMSLIDLAGSERASATNAKGARLREGANINRSLLALGNVINALADPKSKKAHIPYRDSKLTRILKDSLGGNCRTVMIANVGPSSKSYDDTQNTLKYANRAKEIKSSLKSNVVSLDSHIGQYAVICERQQQEILQLKQKLKEYEAKIAVPGASNTISSQKQAEFKRVSETLQSIFSSRAQIRREQLDLERQLKANELRQRYSEEDYLQVQYFCAKEKTEKATCKHDRKIASLRTQQQHIFKRLKETETRFLENDGLLHRVENEIKLLKSNDQSSEVLEKDLYCHRLELQVNDLKQHIKQMVELTALQDQENKRMQKMVNMLLPAYSRHFSSLHGAALATPADEVENQELEQLVLRERGVVWADQEDAGQQPKGEERSVESQERNDGGKVGLHSELAPVLCFSYLQYHQNSPCSAERPTKSALLRSVAPSPKDGGTQPDMKQNNRPRMPIRRNLSNSLPPPSPQAVARAQAFEDPLPLRCTPEPVHRTAQPPGSSSSVNLNMTFEVDNDDQTSSNATIILSRGSPPQPSKSAIVSGPSLKRQTPEATRGNPFPFKRKHMAPLQDERRPNPTYMGMKSAVQGKRKFNRSVREETTQEFSAPKRVKKDTSVVQRPLRVQRFIGSENRPGRVVRSVSEGNLNLLGTQKSGSFLQKTSQQIRRVVKQI</sequence>
<organism evidence="15 16">
    <name type="scientific">Austrofundulus limnaeus</name>
    <name type="common">Annual killifish</name>
    <dbReference type="NCBI Taxonomy" id="52670"/>
    <lineage>
        <taxon>Eukaryota</taxon>
        <taxon>Metazoa</taxon>
        <taxon>Chordata</taxon>
        <taxon>Craniata</taxon>
        <taxon>Vertebrata</taxon>
        <taxon>Euteleostomi</taxon>
        <taxon>Actinopterygii</taxon>
        <taxon>Neopterygii</taxon>
        <taxon>Teleostei</taxon>
        <taxon>Neoteleostei</taxon>
        <taxon>Acanthomorphata</taxon>
        <taxon>Ovalentaria</taxon>
        <taxon>Atherinomorphae</taxon>
        <taxon>Cyprinodontiformes</taxon>
        <taxon>Rivulidae</taxon>
        <taxon>Austrofundulus</taxon>
    </lineage>
</organism>
<dbReference type="Gene3D" id="3.40.850.10">
    <property type="entry name" value="Kinesin motor domain"/>
    <property type="match status" value="1"/>
</dbReference>
<dbReference type="CDD" id="cd01370">
    <property type="entry name" value="KISc_KIP3_like"/>
    <property type="match status" value="1"/>
</dbReference>
<dbReference type="InterPro" id="IPR019821">
    <property type="entry name" value="Kinesin_motor_CS"/>
</dbReference>
<evidence type="ECO:0000256" key="1">
    <source>
        <dbReference type="ARBA" id="ARBA00004123"/>
    </source>
</evidence>
<accession>A0A2I4CNF4</accession>
<dbReference type="GO" id="GO:0003777">
    <property type="term" value="F:microtubule motor activity"/>
    <property type="evidence" value="ECO:0007669"/>
    <property type="project" value="InterPro"/>
</dbReference>
<dbReference type="GO" id="GO:0005819">
    <property type="term" value="C:spindle"/>
    <property type="evidence" value="ECO:0007669"/>
    <property type="project" value="UniProtKB-ARBA"/>
</dbReference>
<dbReference type="CTD" id="81930"/>
<dbReference type="GeneID" id="106530438"/>
<evidence type="ECO:0000259" key="14">
    <source>
        <dbReference type="PROSITE" id="PS50067"/>
    </source>
</evidence>
<dbReference type="FunFam" id="3.40.850.10:FF:000027">
    <property type="entry name" value="Kinesin-like protein"/>
    <property type="match status" value="1"/>
</dbReference>
<dbReference type="PANTHER" id="PTHR47968">
    <property type="entry name" value="CENTROMERE PROTEIN E"/>
    <property type="match status" value="1"/>
</dbReference>
<dbReference type="AlphaFoldDB" id="A0A2I4CNF4"/>
<evidence type="ECO:0000256" key="3">
    <source>
        <dbReference type="ARBA" id="ARBA00022490"/>
    </source>
</evidence>
<keyword evidence="5 11" id="KW-0547">Nucleotide-binding</keyword>
<dbReference type="RefSeq" id="XP_013881507.1">
    <property type="nucleotide sequence ID" value="XM_014026053.1"/>
</dbReference>
<dbReference type="PANTHER" id="PTHR47968:SF73">
    <property type="entry name" value="KINESIN-LIKE PROTEIN"/>
    <property type="match status" value="1"/>
</dbReference>
<evidence type="ECO:0000256" key="2">
    <source>
        <dbReference type="ARBA" id="ARBA00004245"/>
    </source>
</evidence>
<dbReference type="PROSITE" id="PS00411">
    <property type="entry name" value="KINESIN_MOTOR_1"/>
    <property type="match status" value="1"/>
</dbReference>
<evidence type="ECO:0000256" key="7">
    <source>
        <dbReference type="ARBA" id="ARBA00023054"/>
    </source>
</evidence>
<reference evidence="16" key="1">
    <citation type="submission" date="2025-08" db="UniProtKB">
        <authorList>
            <consortium name="RefSeq"/>
        </authorList>
    </citation>
    <scope>IDENTIFICATION</scope>
    <source>
        <strain evidence="16">Quisiro</strain>
        <tissue evidence="16">Liver</tissue>
    </source>
</reference>
<evidence type="ECO:0000256" key="11">
    <source>
        <dbReference type="PROSITE-ProRule" id="PRU00283"/>
    </source>
</evidence>
<dbReference type="SUPFAM" id="SSF52540">
    <property type="entry name" value="P-loop containing nucleoside triphosphate hydrolases"/>
    <property type="match status" value="1"/>
</dbReference>
<protein>
    <recommendedName>
        <fullName evidence="12">Kinesin-like protein</fullName>
    </recommendedName>
</protein>
<dbReference type="GO" id="GO:0005634">
    <property type="term" value="C:nucleus"/>
    <property type="evidence" value="ECO:0007669"/>
    <property type="project" value="UniProtKB-SubCell"/>
</dbReference>
<evidence type="ECO:0000256" key="6">
    <source>
        <dbReference type="ARBA" id="ARBA00022840"/>
    </source>
</evidence>
<dbReference type="GO" id="GO:0008017">
    <property type="term" value="F:microtubule binding"/>
    <property type="evidence" value="ECO:0007669"/>
    <property type="project" value="InterPro"/>
</dbReference>
<dbReference type="STRING" id="52670.A0A2I4CNF4"/>
<dbReference type="InterPro" id="IPR027640">
    <property type="entry name" value="Kinesin-like_fam"/>
</dbReference>
<evidence type="ECO:0000256" key="8">
    <source>
        <dbReference type="ARBA" id="ARBA00023175"/>
    </source>
</evidence>
<feature type="region of interest" description="Disordered" evidence="13">
    <location>
        <begin position="673"/>
        <end position="716"/>
    </location>
</feature>
<keyword evidence="15" id="KW-1185">Reference proteome</keyword>
<dbReference type="Proteomes" id="UP000192220">
    <property type="component" value="Unplaced"/>
</dbReference>
<dbReference type="InParanoid" id="A0A2I4CNF4"/>
<feature type="compositionally biased region" description="Basic and acidic residues" evidence="13">
    <location>
        <begin position="620"/>
        <end position="634"/>
    </location>
</feature>
<dbReference type="GO" id="GO:0000278">
    <property type="term" value="P:mitotic cell cycle"/>
    <property type="evidence" value="ECO:0007669"/>
    <property type="project" value="UniProtKB-ARBA"/>
</dbReference>
<dbReference type="GO" id="GO:0005874">
    <property type="term" value="C:microtubule"/>
    <property type="evidence" value="ECO:0007669"/>
    <property type="project" value="UniProtKB-KW"/>
</dbReference>
<gene>
    <name evidence="16" type="primary">kif18a</name>
</gene>
<dbReference type="GO" id="GO:0007018">
    <property type="term" value="P:microtubule-based movement"/>
    <property type="evidence" value="ECO:0007669"/>
    <property type="project" value="InterPro"/>
</dbReference>
<dbReference type="SMART" id="SM00129">
    <property type="entry name" value="KISc"/>
    <property type="match status" value="1"/>
</dbReference>
<feature type="binding site" evidence="11">
    <location>
        <begin position="110"/>
        <end position="117"/>
    </location>
    <ligand>
        <name>ATP</name>
        <dbReference type="ChEBI" id="CHEBI:30616"/>
    </ligand>
</feature>
<dbReference type="KEGG" id="alim:106530438"/>
<proteinExistence type="inferred from homology"/>
<dbReference type="OrthoDB" id="3176171at2759"/>
<keyword evidence="6 11" id="KW-0067">ATP-binding</keyword>
<name>A0A2I4CNF4_AUSLI</name>
<evidence type="ECO:0000256" key="10">
    <source>
        <dbReference type="ARBA" id="ARBA00023242"/>
    </source>
</evidence>
<feature type="region of interest" description="Disordered" evidence="13">
    <location>
        <begin position="766"/>
        <end position="835"/>
    </location>
</feature>
<keyword evidence="3" id="KW-0963">Cytoplasm</keyword>
<evidence type="ECO:0000313" key="16">
    <source>
        <dbReference type="RefSeq" id="XP_013881507.1"/>
    </source>
</evidence>
<dbReference type="InterPro" id="IPR001752">
    <property type="entry name" value="Kinesin_motor_dom"/>
</dbReference>
<feature type="region of interest" description="Disordered" evidence="13">
    <location>
        <begin position="610"/>
        <end position="637"/>
    </location>
</feature>
<evidence type="ECO:0000256" key="9">
    <source>
        <dbReference type="ARBA" id="ARBA00023212"/>
    </source>
</evidence>
<comment type="similarity">
    <text evidence="11 12">Belongs to the TRAFAC class myosin-kinesin ATPase superfamily. Kinesin family.</text>
</comment>
<feature type="domain" description="Kinesin motor" evidence="14">
    <location>
        <begin position="8"/>
        <end position="352"/>
    </location>
</feature>
<dbReference type="PRINTS" id="PR00380">
    <property type="entry name" value="KINESINHEAVY"/>
</dbReference>
<evidence type="ECO:0000313" key="15">
    <source>
        <dbReference type="Proteomes" id="UP000192220"/>
    </source>
</evidence>
<evidence type="ECO:0000256" key="13">
    <source>
        <dbReference type="SAM" id="MobiDB-lite"/>
    </source>
</evidence>
<dbReference type="Pfam" id="PF00225">
    <property type="entry name" value="Kinesin"/>
    <property type="match status" value="1"/>
</dbReference>
<dbReference type="InterPro" id="IPR036961">
    <property type="entry name" value="Kinesin_motor_dom_sf"/>
</dbReference>
<evidence type="ECO:0000256" key="12">
    <source>
        <dbReference type="RuleBase" id="RU000394"/>
    </source>
</evidence>
<dbReference type="PROSITE" id="PS50067">
    <property type="entry name" value="KINESIN_MOTOR_2"/>
    <property type="match status" value="1"/>
</dbReference>
<dbReference type="InterPro" id="IPR027417">
    <property type="entry name" value="P-loop_NTPase"/>
</dbReference>